<sequence>MRRRLSERLRKLNEPQDTLRVTVSRAPKRDARETANLLPKGPPSIAAKVNAVCLSTFRLSLQDWQ</sequence>
<protein>
    <submittedName>
        <fullName evidence="1">Uncharacterized protein</fullName>
    </submittedName>
</protein>
<dbReference type="RefSeq" id="WP_259098270.1">
    <property type="nucleotide sequence ID" value="NZ_CP130454.1"/>
</dbReference>
<name>A0ABT2ETH2_9BACT</name>
<dbReference type="EMBL" id="JANUCP010000005">
    <property type="protein sequence ID" value="MCS3920185.1"/>
    <property type="molecule type" value="Genomic_DNA"/>
</dbReference>
<accession>A0ABT2ETH2</accession>
<keyword evidence="2" id="KW-1185">Reference proteome</keyword>
<dbReference type="Proteomes" id="UP001204798">
    <property type="component" value="Unassembled WGS sequence"/>
</dbReference>
<organism evidence="1 2">
    <name type="scientific">Candidatus Fervidibacter sacchari</name>
    <dbReference type="NCBI Taxonomy" id="1448929"/>
    <lineage>
        <taxon>Bacteria</taxon>
        <taxon>Candidatus Fervidibacterota</taxon>
        <taxon>Candidatus Fervidibacter</taxon>
    </lineage>
</organism>
<evidence type="ECO:0000313" key="1">
    <source>
        <dbReference type="EMBL" id="MCS3920185.1"/>
    </source>
</evidence>
<comment type="caution">
    <text evidence="1">The sequence shown here is derived from an EMBL/GenBank/DDBJ whole genome shotgun (WGS) entry which is preliminary data.</text>
</comment>
<proteinExistence type="predicted"/>
<reference evidence="1 2" key="1">
    <citation type="submission" date="2022-08" db="EMBL/GenBank/DDBJ databases">
        <title>Bacterial and archaeal communities from various locations to study Microbial Dark Matter (Phase II).</title>
        <authorList>
            <person name="Stepanauskas R."/>
        </authorList>
    </citation>
    <scope>NUCLEOTIDE SEQUENCE [LARGE SCALE GENOMIC DNA]</scope>
    <source>
        <strain evidence="1 2">PD1</strain>
    </source>
</reference>
<gene>
    <name evidence="1" type="ORF">M2350_002614</name>
</gene>
<evidence type="ECO:0000313" key="2">
    <source>
        <dbReference type="Proteomes" id="UP001204798"/>
    </source>
</evidence>